<organism evidence="1 2">
    <name type="scientific">Austrofundulus limnaeus</name>
    <name type="common">Annual killifish</name>
    <dbReference type="NCBI Taxonomy" id="52670"/>
    <lineage>
        <taxon>Eukaryota</taxon>
        <taxon>Metazoa</taxon>
        <taxon>Chordata</taxon>
        <taxon>Craniata</taxon>
        <taxon>Vertebrata</taxon>
        <taxon>Euteleostomi</taxon>
        <taxon>Actinopterygii</taxon>
        <taxon>Neopterygii</taxon>
        <taxon>Teleostei</taxon>
        <taxon>Neoteleostei</taxon>
        <taxon>Acanthomorphata</taxon>
        <taxon>Ovalentaria</taxon>
        <taxon>Atherinomorphae</taxon>
        <taxon>Cyprinodontiformes</taxon>
        <taxon>Rivulidae</taxon>
        <taxon>Austrofundulus</taxon>
    </lineage>
</organism>
<dbReference type="Proteomes" id="UP000192220">
    <property type="component" value="Unplaced"/>
</dbReference>
<dbReference type="OrthoDB" id="49113at2759"/>
<dbReference type="STRING" id="52670.A0A2I4ALB9"/>
<evidence type="ECO:0000313" key="2">
    <source>
        <dbReference type="RefSeq" id="XP_013856266.1"/>
    </source>
</evidence>
<dbReference type="RefSeq" id="XP_013856266.1">
    <property type="nucleotide sequence ID" value="XM_014000812.1"/>
</dbReference>
<evidence type="ECO:0000313" key="1">
    <source>
        <dbReference type="Proteomes" id="UP000192220"/>
    </source>
</evidence>
<sequence>MEKADMVDGIKESVCWTPPPEVHPNKTCEYQALCSRFKDLLTLPDGYFNEDSKCNLCYCESCHKLRGDEAYYKRGEPPRDYALPFGWCRFALR</sequence>
<dbReference type="KEGG" id="alim:106512125"/>
<reference evidence="2" key="1">
    <citation type="submission" date="2025-08" db="UniProtKB">
        <authorList>
            <consortium name="RefSeq"/>
        </authorList>
    </citation>
    <scope>IDENTIFICATION</scope>
</reference>
<dbReference type="InParanoid" id="A0A2I4ALB9"/>
<accession>A0A2I4ALB9</accession>
<gene>
    <name evidence="2" type="primary">LOC106512125</name>
</gene>
<name>A0A2I4ALB9_AUSLI</name>
<proteinExistence type="predicted"/>
<keyword evidence="1" id="KW-1185">Reference proteome</keyword>
<dbReference type="AlphaFoldDB" id="A0A2I4ALB9"/>
<dbReference type="GeneID" id="106512125"/>
<protein>
    <submittedName>
        <fullName evidence="2">Neuralized-like protein 4</fullName>
    </submittedName>
</protein>